<dbReference type="InterPro" id="IPR009991">
    <property type="entry name" value="DCTN3"/>
</dbReference>
<dbReference type="GeneID" id="103180971"/>
<dbReference type="OrthoDB" id="16729at2759"/>
<accession>A0A4W3I4B6</accession>
<feature type="region of interest" description="Disordered" evidence="1">
    <location>
        <begin position="1"/>
        <end position="27"/>
    </location>
</feature>
<dbReference type="GO" id="GO:0005869">
    <property type="term" value="C:dynactin complex"/>
    <property type="evidence" value="ECO:0007669"/>
    <property type="project" value="InterPro"/>
</dbReference>
<dbReference type="KEGG" id="cmk:103180971"/>
<keyword evidence="3" id="KW-1185">Reference proteome</keyword>
<dbReference type="Ensembl" id="ENSCMIT00000024018.1">
    <property type="protein sequence ID" value="ENSCMIP00000023617.1"/>
    <property type="gene ID" value="ENSCMIG00000010539.1"/>
</dbReference>
<proteinExistence type="predicted"/>
<evidence type="ECO:0000313" key="2">
    <source>
        <dbReference type="Ensembl" id="ENSCMIP00000023617.1"/>
    </source>
</evidence>
<dbReference type="GO" id="GO:0061640">
    <property type="term" value="P:cytoskeleton-dependent cytokinesis"/>
    <property type="evidence" value="ECO:0007669"/>
    <property type="project" value="InterPro"/>
</dbReference>
<dbReference type="Proteomes" id="UP000314986">
    <property type="component" value="Unassembled WGS sequence"/>
</dbReference>
<dbReference type="AlphaFoldDB" id="A0A4W3I4B6"/>
<dbReference type="InParanoid" id="A0A4W3I4B6"/>
<gene>
    <name evidence="2" type="primary">dctn3</name>
</gene>
<protein>
    <submittedName>
        <fullName evidence="2">Dynactin 3 (p22)</fullName>
    </submittedName>
</protein>
<dbReference type="Pfam" id="PF07426">
    <property type="entry name" value="Dynactin_p22"/>
    <property type="match status" value="1"/>
</dbReference>
<dbReference type="GeneTree" id="ENSGT00390000016210"/>
<sequence>MVGAGVAKSRWRGAFSPPRPGHVTSRRDRKWPLAAMAELKKLESRLQELERRLYGEGGAGTGAKAKPQCTDAVVKVQVSLGNVAGKRERIKTLYKKIDDLMKYLDPLYMDRIVIPDAMKLELILAEEPFIHSQVTLLESVSKLQPFLESEHIKAVPNYSSKLQSLTQIQIQEQDQCTAVTEDTRKLLDEYNKMTLLLSKQFVQWEEALSKLEAAKQVKPLRD</sequence>
<dbReference type="PANTHER" id="PTHR28360:SF1">
    <property type="entry name" value="DYNACTIN SUBUNIT 3"/>
    <property type="match status" value="1"/>
</dbReference>
<reference evidence="3" key="3">
    <citation type="journal article" date="2014" name="Nature">
        <title>Elephant shark genome provides unique insights into gnathostome evolution.</title>
        <authorList>
            <consortium name="International Elephant Shark Genome Sequencing Consortium"/>
            <person name="Venkatesh B."/>
            <person name="Lee A.P."/>
            <person name="Ravi V."/>
            <person name="Maurya A.K."/>
            <person name="Lian M.M."/>
            <person name="Swann J.B."/>
            <person name="Ohta Y."/>
            <person name="Flajnik M.F."/>
            <person name="Sutoh Y."/>
            <person name="Kasahara M."/>
            <person name="Hoon S."/>
            <person name="Gangu V."/>
            <person name="Roy S.W."/>
            <person name="Irimia M."/>
            <person name="Korzh V."/>
            <person name="Kondrychyn I."/>
            <person name="Lim Z.W."/>
            <person name="Tay B.H."/>
            <person name="Tohari S."/>
            <person name="Kong K.W."/>
            <person name="Ho S."/>
            <person name="Lorente-Galdos B."/>
            <person name="Quilez J."/>
            <person name="Marques-Bonet T."/>
            <person name="Raney B.J."/>
            <person name="Ingham P.W."/>
            <person name="Tay A."/>
            <person name="Hillier L.W."/>
            <person name="Minx P."/>
            <person name="Boehm T."/>
            <person name="Wilson R.K."/>
            <person name="Brenner S."/>
            <person name="Warren W.C."/>
        </authorList>
    </citation>
    <scope>NUCLEOTIDE SEQUENCE [LARGE SCALE GENOMIC DNA]</scope>
</reference>
<evidence type="ECO:0000256" key="1">
    <source>
        <dbReference type="SAM" id="MobiDB-lite"/>
    </source>
</evidence>
<reference evidence="3" key="2">
    <citation type="journal article" date="2007" name="PLoS Biol.">
        <title>Survey sequencing and comparative analysis of the elephant shark (Callorhinchus milii) genome.</title>
        <authorList>
            <person name="Venkatesh B."/>
            <person name="Kirkness E.F."/>
            <person name="Loh Y.H."/>
            <person name="Halpern A.L."/>
            <person name="Lee A.P."/>
            <person name="Johnson J."/>
            <person name="Dandona N."/>
            <person name="Viswanathan L.D."/>
            <person name="Tay A."/>
            <person name="Venter J.C."/>
            <person name="Strausberg R.L."/>
            <person name="Brenner S."/>
        </authorList>
    </citation>
    <scope>NUCLEOTIDE SEQUENCE [LARGE SCALE GENOMIC DNA]</scope>
</reference>
<dbReference type="STRING" id="7868.ENSCMIP00000023617"/>
<reference evidence="2" key="4">
    <citation type="submission" date="2025-08" db="UniProtKB">
        <authorList>
            <consortium name="Ensembl"/>
        </authorList>
    </citation>
    <scope>IDENTIFICATION</scope>
</reference>
<reference evidence="2" key="5">
    <citation type="submission" date="2025-09" db="UniProtKB">
        <authorList>
            <consortium name="Ensembl"/>
        </authorList>
    </citation>
    <scope>IDENTIFICATION</scope>
</reference>
<dbReference type="PANTHER" id="PTHR28360">
    <property type="entry name" value="DYNACTIN SUBUNIT 3"/>
    <property type="match status" value="1"/>
</dbReference>
<reference evidence="3" key="1">
    <citation type="journal article" date="2006" name="Science">
        <title>Ancient noncoding elements conserved in the human genome.</title>
        <authorList>
            <person name="Venkatesh B."/>
            <person name="Kirkness E.F."/>
            <person name="Loh Y.H."/>
            <person name="Halpern A.L."/>
            <person name="Lee A.P."/>
            <person name="Johnson J."/>
            <person name="Dandona N."/>
            <person name="Viswanathan L.D."/>
            <person name="Tay A."/>
            <person name="Venter J.C."/>
            <person name="Strausberg R.L."/>
            <person name="Brenner S."/>
        </authorList>
    </citation>
    <scope>NUCLEOTIDE SEQUENCE [LARGE SCALE GENOMIC DNA]</scope>
</reference>
<organism evidence="2 3">
    <name type="scientific">Callorhinchus milii</name>
    <name type="common">Ghost shark</name>
    <dbReference type="NCBI Taxonomy" id="7868"/>
    <lineage>
        <taxon>Eukaryota</taxon>
        <taxon>Metazoa</taxon>
        <taxon>Chordata</taxon>
        <taxon>Craniata</taxon>
        <taxon>Vertebrata</taxon>
        <taxon>Chondrichthyes</taxon>
        <taxon>Holocephali</taxon>
        <taxon>Chimaeriformes</taxon>
        <taxon>Callorhinchidae</taxon>
        <taxon>Callorhinchus</taxon>
    </lineage>
</organism>
<evidence type="ECO:0000313" key="3">
    <source>
        <dbReference type="Proteomes" id="UP000314986"/>
    </source>
</evidence>
<name>A0A4W3I4B6_CALMI</name>
<dbReference type="OMA" id="IQQQEQC"/>
<dbReference type="CTD" id="11258"/>